<feature type="domain" description="SCAN box" evidence="1">
    <location>
        <begin position="127"/>
        <end position="205"/>
    </location>
</feature>
<dbReference type="PANTHER" id="PTHR46888:SF1">
    <property type="entry name" value="RIBONUCLEASE H"/>
    <property type="match status" value="1"/>
</dbReference>
<dbReference type="PROSITE" id="PS50804">
    <property type="entry name" value="SCAN_BOX"/>
    <property type="match status" value="1"/>
</dbReference>
<organism evidence="2 3">
    <name type="scientific">Alligator mississippiensis</name>
    <name type="common">American alligator</name>
    <dbReference type="NCBI Taxonomy" id="8496"/>
    <lineage>
        <taxon>Eukaryota</taxon>
        <taxon>Metazoa</taxon>
        <taxon>Chordata</taxon>
        <taxon>Craniata</taxon>
        <taxon>Vertebrata</taxon>
        <taxon>Euteleostomi</taxon>
        <taxon>Archelosauria</taxon>
        <taxon>Archosauria</taxon>
        <taxon>Crocodylia</taxon>
        <taxon>Alligatoridae</taxon>
        <taxon>Alligatorinae</taxon>
        <taxon>Alligator</taxon>
    </lineage>
</organism>
<protein>
    <recommendedName>
        <fullName evidence="1">SCAN box domain-containing protein</fullName>
    </recommendedName>
</protein>
<gene>
    <name evidence="2" type="ORF">Y1Q_0009858</name>
</gene>
<name>A0A151MXA0_ALLMI</name>
<evidence type="ECO:0000313" key="2">
    <source>
        <dbReference type="EMBL" id="KYO29049.1"/>
    </source>
</evidence>
<evidence type="ECO:0000313" key="3">
    <source>
        <dbReference type="Proteomes" id="UP000050525"/>
    </source>
</evidence>
<keyword evidence="3" id="KW-1185">Reference proteome</keyword>
<dbReference type="EMBL" id="AKHW03004724">
    <property type="protein sequence ID" value="KYO29049.1"/>
    <property type="molecule type" value="Genomic_DNA"/>
</dbReference>
<dbReference type="AlphaFoldDB" id="A0A151MXA0"/>
<proteinExistence type="predicted"/>
<dbReference type="Pfam" id="PF02023">
    <property type="entry name" value="SCAN"/>
    <property type="match status" value="1"/>
</dbReference>
<reference evidence="2 3" key="1">
    <citation type="journal article" date="2012" name="Genome Biol.">
        <title>Sequencing three crocodilian genomes to illuminate the evolution of archosaurs and amniotes.</title>
        <authorList>
            <person name="St John J.A."/>
            <person name="Braun E.L."/>
            <person name="Isberg S.R."/>
            <person name="Miles L.G."/>
            <person name="Chong A.Y."/>
            <person name="Gongora J."/>
            <person name="Dalzell P."/>
            <person name="Moran C."/>
            <person name="Bed'hom B."/>
            <person name="Abzhanov A."/>
            <person name="Burgess S.C."/>
            <person name="Cooksey A.M."/>
            <person name="Castoe T.A."/>
            <person name="Crawford N.G."/>
            <person name="Densmore L.D."/>
            <person name="Drew J.C."/>
            <person name="Edwards S.V."/>
            <person name="Faircloth B.C."/>
            <person name="Fujita M.K."/>
            <person name="Greenwold M.J."/>
            <person name="Hoffmann F.G."/>
            <person name="Howard J.M."/>
            <person name="Iguchi T."/>
            <person name="Janes D.E."/>
            <person name="Khan S.Y."/>
            <person name="Kohno S."/>
            <person name="de Koning A.J."/>
            <person name="Lance S.L."/>
            <person name="McCarthy F.M."/>
            <person name="McCormack J.E."/>
            <person name="Merchant M.E."/>
            <person name="Peterson D.G."/>
            <person name="Pollock D.D."/>
            <person name="Pourmand N."/>
            <person name="Raney B.J."/>
            <person name="Roessler K.A."/>
            <person name="Sanford J.R."/>
            <person name="Sawyer R.H."/>
            <person name="Schmidt C.J."/>
            <person name="Triplett E.W."/>
            <person name="Tuberville T.D."/>
            <person name="Venegas-Anaya M."/>
            <person name="Howard J.T."/>
            <person name="Jarvis E.D."/>
            <person name="Guillette L.J.Jr."/>
            <person name="Glenn T.C."/>
            <person name="Green R.E."/>
            <person name="Ray D.A."/>
        </authorList>
    </citation>
    <scope>NUCLEOTIDE SEQUENCE [LARGE SCALE GENOMIC DNA]</scope>
    <source>
        <strain evidence="2">KSC_2009_1</strain>
    </source>
</reference>
<comment type="caution">
    <text evidence="2">The sequence shown here is derived from an EMBL/GenBank/DDBJ whole genome shotgun (WGS) entry which is preliminary data.</text>
</comment>
<evidence type="ECO:0000259" key="1">
    <source>
        <dbReference type="PROSITE" id="PS50804"/>
    </source>
</evidence>
<dbReference type="SUPFAM" id="SSF47353">
    <property type="entry name" value="Retrovirus capsid dimerization domain-like"/>
    <property type="match status" value="1"/>
</dbReference>
<dbReference type="PANTHER" id="PTHR46888">
    <property type="entry name" value="ZINC KNUCKLE DOMAINCONTAINING PROTEIN-RELATED"/>
    <property type="match status" value="1"/>
</dbReference>
<dbReference type="InterPro" id="IPR003309">
    <property type="entry name" value="SCAN_dom"/>
</dbReference>
<dbReference type="InterPro" id="IPR038269">
    <property type="entry name" value="SCAN_sf"/>
</dbReference>
<accession>A0A151MXA0</accession>
<dbReference type="Proteomes" id="UP000050525">
    <property type="component" value="Unassembled WGS sequence"/>
</dbReference>
<sequence>MAAMEPVQQTLYLVAQILQQQQQANRQMALDEQLLKQQEVMSRYMVDVRIPKMTADDDPKPFLESFKWAVKAADPDKSKWAAKVGVFLVGPVQAAYRALSRLAAQDYDQVKEQILYHLDITPEHYLQMLHAWKKKEDRAPQVLLQKLTDLLEWWIQPARASREDIVDTFLLEQFLVDLEENTQRWVQQHRPKMAQEVLHLAEDFDCAQSETP</sequence>
<dbReference type="Gene3D" id="1.10.4020.10">
    <property type="entry name" value="DNA breaking-rejoining enzymes"/>
    <property type="match status" value="1"/>
</dbReference>